<dbReference type="Proteomes" id="UP001208570">
    <property type="component" value="Unassembled WGS sequence"/>
</dbReference>
<reference evidence="2" key="1">
    <citation type="journal article" date="2023" name="Mol. Biol. Evol.">
        <title>Third-Generation Sequencing Reveals the Adaptive Role of the Epigenome in Three Deep-Sea Polychaetes.</title>
        <authorList>
            <person name="Perez M."/>
            <person name="Aroh O."/>
            <person name="Sun Y."/>
            <person name="Lan Y."/>
            <person name="Juniper S.K."/>
            <person name="Young C.R."/>
            <person name="Angers B."/>
            <person name="Qian P.Y."/>
        </authorList>
    </citation>
    <scope>NUCLEOTIDE SEQUENCE</scope>
    <source>
        <strain evidence="2">P08H-3</strain>
    </source>
</reference>
<dbReference type="AlphaFoldDB" id="A0AAD9ITK4"/>
<sequence>MIAIDGISLVTTLWALTSTALMIFILALLYKLLGDASRRHLHAPSLEFKVVLLGTSVIDVASLCLTDVSLVSTRYFGNNDGRSVYCADMSWMELLVNAYVWFVFIATIVWLRHGALLRDATRPIRGPIVDQSPSGNARPVNGLPWWFVVLVSISLVATVLVDLFMTYESDLTAFSLCITEPVTPSWLLATIVVSLHIIWWPLTMLTTSILKRGQLRNKSAVFGISHQKETRGLVQLSDSTQEDVERKPASQLTLFLIIASIWYSPVQCFILQAVFDFSTPMRVRAMFLTWMYSSTAPFFSLVLSVYVCIGLRDDMSIIADDIAVTIKSPEGGSGLAEITADDDDDDDYSVHKLYTKQ</sequence>
<feature type="transmembrane region" description="Helical" evidence="1">
    <location>
        <begin position="143"/>
        <end position="165"/>
    </location>
</feature>
<feature type="transmembrane region" description="Helical" evidence="1">
    <location>
        <begin position="287"/>
        <end position="309"/>
    </location>
</feature>
<keyword evidence="1" id="KW-1133">Transmembrane helix</keyword>
<feature type="transmembrane region" description="Helical" evidence="1">
    <location>
        <begin position="6"/>
        <end position="30"/>
    </location>
</feature>
<evidence type="ECO:0000313" key="2">
    <source>
        <dbReference type="EMBL" id="KAK2140346.1"/>
    </source>
</evidence>
<feature type="transmembrane region" description="Helical" evidence="1">
    <location>
        <begin position="185"/>
        <end position="210"/>
    </location>
</feature>
<keyword evidence="3" id="KW-1185">Reference proteome</keyword>
<dbReference type="EMBL" id="JAODUP010001384">
    <property type="protein sequence ID" value="KAK2140346.1"/>
    <property type="molecule type" value="Genomic_DNA"/>
</dbReference>
<organism evidence="2 3">
    <name type="scientific">Paralvinella palmiformis</name>
    <dbReference type="NCBI Taxonomy" id="53620"/>
    <lineage>
        <taxon>Eukaryota</taxon>
        <taxon>Metazoa</taxon>
        <taxon>Spiralia</taxon>
        <taxon>Lophotrochozoa</taxon>
        <taxon>Annelida</taxon>
        <taxon>Polychaeta</taxon>
        <taxon>Sedentaria</taxon>
        <taxon>Canalipalpata</taxon>
        <taxon>Terebellida</taxon>
        <taxon>Terebelliformia</taxon>
        <taxon>Alvinellidae</taxon>
        <taxon>Paralvinella</taxon>
    </lineage>
</organism>
<keyword evidence="1" id="KW-0812">Transmembrane</keyword>
<feature type="transmembrane region" description="Helical" evidence="1">
    <location>
        <begin position="91"/>
        <end position="111"/>
    </location>
</feature>
<feature type="transmembrane region" description="Helical" evidence="1">
    <location>
        <begin position="254"/>
        <end position="275"/>
    </location>
</feature>
<name>A0AAD9ITK4_9ANNE</name>
<keyword evidence="1" id="KW-0472">Membrane</keyword>
<accession>A0AAD9ITK4</accession>
<gene>
    <name evidence="2" type="ORF">LSH36_1385g00028</name>
</gene>
<evidence type="ECO:0000313" key="3">
    <source>
        <dbReference type="Proteomes" id="UP001208570"/>
    </source>
</evidence>
<comment type="caution">
    <text evidence="2">The sequence shown here is derived from an EMBL/GenBank/DDBJ whole genome shotgun (WGS) entry which is preliminary data.</text>
</comment>
<evidence type="ECO:0000256" key="1">
    <source>
        <dbReference type="SAM" id="Phobius"/>
    </source>
</evidence>
<proteinExistence type="predicted"/>
<protein>
    <submittedName>
        <fullName evidence="2">Uncharacterized protein</fullName>
    </submittedName>
</protein>